<reference evidence="4" key="2">
    <citation type="submission" date="2025-08" db="UniProtKB">
        <authorList>
            <consortium name="Ensembl"/>
        </authorList>
    </citation>
    <scope>IDENTIFICATION</scope>
</reference>
<dbReference type="GO" id="GO:0000398">
    <property type="term" value="P:mRNA splicing, via spliceosome"/>
    <property type="evidence" value="ECO:0007669"/>
    <property type="project" value="TreeGrafter"/>
</dbReference>
<evidence type="ECO:0000313" key="4">
    <source>
        <dbReference type="Ensembl" id="ENSHHUP00000019630.1"/>
    </source>
</evidence>
<comment type="subcellular location">
    <subcellularLocation>
        <location evidence="1">Nucleus</location>
    </subcellularLocation>
</comment>
<dbReference type="GeneTree" id="ENSGT00390000014300"/>
<dbReference type="InterPro" id="IPR001748">
    <property type="entry name" value="BUD31"/>
</dbReference>
<proteinExistence type="inferred from homology"/>
<evidence type="ECO:0000256" key="3">
    <source>
        <dbReference type="ARBA" id="ARBA00023242"/>
    </source>
</evidence>
<dbReference type="AlphaFoldDB" id="A0A4W5L5Z1"/>
<comment type="similarity">
    <text evidence="2">Belongs to the BUD31 (G10) family.</text>
</comment>
<evidence type="ECO:0000256" key="2">
    <source>
        <dbReference type="ARBA" id="ARBA00005287"/>
    </source>
</evidence>
<keyword evidence="3" id="KW-0539">Nucleus</keyword>
<dbReference type="PANTHER" id="PTHR19411">
    <property type="entry name" value="PROTEIN BUD31-RELATED"/>
    <property type="match status" value="1"/>
</dbReference>
<dbReference type="PANTHER" id="PTHR19411:SF0">
    <property type="entry name" value="PROTEIN BUD31 HOMOLOG"/>
    <property type="match status" value="1"/>
</dbReference>
<dbReference type="Pfam" id="PF01125">
    <property type="entry name" value="BUD31"/>
    <property type="match status" value="1"/>
</dbReference>
<reference evidence="4" key="3">
    <citation type="submission" date="2025-09" db="UniProtKB">
        <authorList>
            <consortium name="Ensembl"/>
        </authorList>
    </citation>
    <scope>IDENTIFICATION</scope>
</reference>
<sequence>MPKVKRSRKPPPDGWELIEPTLDELDQKMREAETEPHEGKRKVESLWPIFRLHHQRSRYIFDLFYKRKAISRVKPKGRWFRIPESRLGGKSVLVTLSKLTKPLIALVSRSGQEHQLHDYNVNVIQRTVVNGNQLLQ</sequence>
<accession>A0A4W5L5Z1</accession>
<dbReference type="PRINTS" id="PR00322">
    <property type="entry name" value="G10"/>
</dbReference>
<dbReference type="Proteomes" id="UP000314982">
    <property type="component" value="Unassembled WGS sequence"/>
</dbReference>
<dbReference type="GO" id="GO:0005681">
    <property type="term" value="C:spliceosomal complex"/>
    <property type="evidence" value="ECO:0007669"/>
    <property type="project" value="TreeGrafter"/>
</dbReference>
<reference evidence="5" key="1">
    <citation type="submission" date="2018-06" db="EMBL/GenBank/DDBJ databases">
        <title>Genome assembly of Danube salmon.</title>
        <authorList>
            <person name="Macqueen D.J."/>
            <person name="Gundappa M.K."/>
        </authorList>
    </citation>
    <scope>NUCLEOTIDE SEQUENCE [LARGE SCALE GENOMIC DNA]</scope>
</reference>
<evidence type="ECO:0000256" key="1">
    <source>
        <dbReference type="ARBA" id="ARBA00004123"/>
    </source>
</evidence>
<dbReference type="Ensembl" id="ENSHHUT00000020353.1">
    <property type="protein sequence ID" value="ENSHHUP00000019630.1"/>
    <property type="gene ID" value="ENSHHUG00000012262.1"/>
</dbReference>
<name>A0A4W5L5Z1_9TELE</name>
<protein>
    <submittedName>
        <fullName evidence="4">BUD31 homolog</fullName>
    </submittedName>
</protein>
<dbReference type="STRING" id="62062.ENSHHUP00000019630"/>
<organism evidence="4 5">
    <name type="scientific">Hucho hucho</name>
    <name type="common">huchen</name>
    <dbReference type="NCBI Taxonomy" id="62062"/>
    <lineage>
        <taxon>Eukaryota</taxon>
        <taxon>Metazoa</taxon>
        <taxon>Chordata</taxon>
        <taxon>Craniata</taxon>
        <taxon>Vertebrata</taxon>
        <taxon>Euteleostomi</taxon>
        <taxon>Actinopterygii</taxon>
        <taxon>Neopterygii</taxon>
        <taxon>Teleostei</taxon>
        <taxon>Protacanthopterygii</taxon>
        <taxon>Salmoniformes</taxon>
        <taxon>Salmonidae</taxon>
        <taxon>Salmoninae</taxon>
        <taxon>Hucho</taxon>
    </lineage>
</organism>
<evidence type="ECO:0000313" key="5">
    <source>
        <dbReference type="Proteomes" id="UP000314982"/>
    </source>
</evidence>
<keyword evidence="5" id="KW-1185">Reference proteome</keyword>